<accession>A0AA49BNY7</accession>
<protein>
    <submittedName>
        <fullName evidence="1">Uncharacterized protein</fullName>
    </submittedName>
</protein>
<organism evidence="1 2">
    <name type="scientific">Gordonia phage Wojtek</name>
    <dbReference type="NCBI Taxonomy" id="2910758"/>
    <lineage>
        <taxon>Viruses</taxon>
        <taxon>Duplodnaviria</taxon>
        <taxon>Heunggongvirae</taxon>
        <taxon>Uroviricota</taxon>
        <taxon>Caudoviricetes</taxon>
        <taxon>Dovevirinae</taxon>
        <taxon>Lambovirus</taxon>
        <taxon>Lambovirus wojtek</taxon>
    </lineage>
</organism>
<reference evidence="1 2" key="1">
    <citation type="submission" date="2021-11" db="EMBL/GenBank/DDBJ databases">
        <authorList>
            <person name="Puthoff D.P."/>
            <person name="Dawson N.J."/>
            <person name="McNemar A."/>
            <person name="Wilson J.R."/>
            <person name="Ball S.L."/>
            <person name="Garlena R.A."/>
            <person name="Russell D.A."/>
            <person name="Jacobs-Sera D."/>
            <person name="Hatfull G.F."/>
        </authorList>
    </citation>
    <scope>NUCLEOTIDE SEQUENCE [LARGE SCALE GENOMIC DNA]</scope>
</reference>
<dbReference type="Proteomes" id="UP001201386">
    <property type="component" value="Segment"/>
</dbReference>
<dbReference type="EMBL" id="OL455890">
    <property type="protein sequence ID" value="UJQ86371.1"/>
    <property type="molecule type" value="Genomic_DNA"/>
</dbReference>
<sequence length="39" mass="4251">MRCVSTFDPREGGWVAVKDPMDLDTAVDLLGGIERLMGV</sequence>
<evidence type="ECO:0000313" key="2">
    <source>
        <dbReference type="Proteomes" id="UP001201386"/>
    </source>
</evidence>
<gene>
    <name evidence="1" type="primary">42</name>
    <name evidence="1" type="ORF">WOJTEK_42</name>
</gene>
<name>A0AA49BNY7_9CAUD</name>
<evidence type="ECO:0000313" key="1">
    <source>
        <dbReference type="EMBL" id="UJQ86371.1"/>
    </source>
</evidence>
<keyword evidence="2" id="KW-1185">Reference proteome</keyword>
<proteinExistence type="predicted"/>